<dbReference type="Gene3D" id="3.10.180.10">
    <property type="entry name" value="2,3-Dihydroxybiphenyl 1,2-Dioxygenase, domain 1"/>
    <property type="match status" value="2"/>
</dbReference>
<feature type="domain" description="VOC" evidence="1">
    <location>
        <begin position="135"/>
        <end position="248"/>
    </location>
</feature>
<comment type="caution">
    <text evidence="2">The sequence shown here is derived from an EMBL/GenBank/DDBJ whole genome shotgun (WGS) entry which is preliminary data.</text>
</comment>
<dbReference type="InterPro" id="IPR037523">
    <property type="entry name" value="VOC_core"/>
</dbReference>
<gene>
    <name evidence="2" type="ORF">ACFFIO_00490</name>
</gene>
<evidence type="ECO:0000313" key="3">
    <source>
        <dbReference type="Proteomes" id="UP001589766"/>
    </source>
</evidence>
<sequence>MSAGLIREMGYIALLTTKLDESVEVATSMLGLGVISHDASRAYLSASGTHHEMVYTASDIDAVDHFGLVARDADALSELRDRVDAAGYRIVSDEPLVDGASDGFAFVGPENFVFAIYRTMERPTDVQAPAFGPDRYGHINLHPQDATAMKTFLMEVLDFKLSDVIGDDYAYFLRCNPDHHGIALIAGRGTLHHHAWQTESIADLGKLGDRLFNVGRRLIWGPVRHGAGHNMAAYYVEPSGAVVELYTDMEQIYDDLRPPIEWDSDDRTWFNRWGVYRGEDFRTHGLFPAPLDRFNMTNKTRGI</sequence>
<proteinExistence type="predicted"/>
<protein>
    <submittedName>
        <fullName evidence="2">VOC family protein</fullName>
    </submittedName>
</protein>
<name>A0ABV6F0E3_9MICC</name>
<dbReference type="SUPFAM" id="SSF54593">
    <property type="entry name" value="Glyoxalase/Bleomycin resistance protein/Dihydroxybiphenyl dioxygenase"/>
    <property type="match status" value="1"/>
</dbReference>
<dbReference type="Proteomes" id="UP001589766">
    <property type="component" value="Unassembled WGS sequence"/>
</dbReference>
<dbReference type="InterPro" id="IPR004360">
    <property type="entry name" value="Glyas_Fos-R_dOase_dom"/>
</dbReference>
<dbReference type="InterPro" id="IPR029068">
    <property type="entry name" value="Glyas_Bleomycin-R_OHBP_Dase"/>
</dbReference>
<keyword evidence="3" id="KW-1185">Reference proteome</keyword>
<dbReference type="Pfam" id="PF00903">
    <property type="entry name" value="Glyoxalase"/>
    <property type="match status" value="1"/>
</dbReference>
<feature type="domain" description="VOC" evidence="1">
    <location>
        <begin position="8"/>
        <end position="119"/>
    </location>
</feature>
<evidence type="ECO:0000259" key="1">
    <source>
        <dbReference type="PROSITE" id="PS51819"/>
    </source>
</evidence>
<evidence type="ECO:0000313" key="2">
    <source>
        <dbReference type="EMBL" id="MFC0246978.1"/>
    </source>
</evidence>
<accession>A0ABV6F0E3</accession>
<dbReference type="EMBL" id="JBHLWH010000001">
    <property type="protein sequence ID" value="MFC0246978.1"/>
    <property type="molecule type" value="Genomic_DNA"/>
</dbReference>
<organism evidence="2 3">
    <name type="scientific">Citricoccus parietis</name>
    <dbReference type="NCBI Taxonomy" id="592307"/>
    <lineage>
        <taxon>Bacteria</taxon>
        <taxon>Bacillati</taxon>
        <taxon>Actinomycetota</taxon>
        <taxon>Actinomycetes</taxon>
        <taxon>Micrococcales</taxon>
        <taxon>Micrococcaceae</taxon>
        <taxon>Citricoccus</taxon>
    </lineage>
</organism>
<dbReference type="PROSITE" id="PS51819">
    <property type="entry name" value="VOC"/>
    <property type="match status" value="2"/>
</dbReference>
<reference evidence="2 3" key="1">
    <citation type="submission" date="2024-09" db="EMBL/GenBank/DDBJ databases">
        <authorList>
            <person name="Sun Q."/>
            <person name="Mori K."/>
        </authorList>
    </citation>
    <scope>NUCLEOTIDE SEQUENCE [LARGE SCALE GENOMIC DNA]</scope>
    <source>
        <strain evidence="2 3">CCM 7609</strain>
    </source>
</reference>